<comment type="caution">
    <text evidence="1">The sequence shown here is derived from an EMBL/GenBank/DDBJ whole genome shotgun (WGS) entry which is preliminary data.</text>
</comment>
<dbReference type="AlphaFoldDB" id="A0A2P4XXA9"/>
<accession>A0A2P4XXA9</accession>
<name>A0A2P4XXA9_9STRA</name>
<evidence type="ECO:0000313" key="2">
    <source>
        <dbReference type="Proteomes" id="UP000237271"/>
    </source>
</evidence>
<dbReference type="Gene3D" id="1.20.1270.60">
    <property type="entry name" value="Arfaptin homology (AH) domain/BAR domain"/>
    <property type="match status" value="1"/>
</dbReference>
<dbReference type="InterPro" id="IPR027267">
    <property type="entry name" value="AH/BAR_dom_sf"/>
</dbReference>
<keyword evidence="2" id="KW-1185">Reference proteome</keyword>
<reference evidence="1 2" key="1">
    <citation type="journal article" date="2017" name="Genome Biol. Evol.">
        <title>Phytophthora megakarya and P. palmivora, closely related causal agents of cacao black pod rot, underwent increases in genome sizes and gene numbers by different mechanisms.</title>
        <authorList>
            <person name="Ali S.S."/>
            <person name="Shao J."/>
            <person name="Lary D.J."/>
            <person name="Kronmiller B."/>
            <person name="Shen D."/>
            <person name="Strem M.D."/>
            <person name="Amoako-Attah I."/>
            <person name="Akrofi A.Y."/>
            <person name="Begoude B.A."/>
            <person name="Ten Hoopen G.M."/>
            <person name="Coulibaly K."/>
            <person name="Kebe B.I."/>
            <person name="Melnick R.L."/>
            <person name="Guiltinan M.J."/>
            <person name="Tyler B.M."/>
            <person name="Meinhardt L.W."/>
            <person name="Bailey B.A."/>
        </authorList>
    </citation>
    <scope>NUCLEOTIDE SEQUENCE [LARGE SCALE GENOMIC DNA]</scope>
    <source>
        <strain evidence="2">sbr112.9</strain>
    </source>
</reference>
<dbReference type="EMBL" id="NCKW01007257">
    <property type="protein sequence ID" value="POM70210.1"/>
    <property type="molecule type" value="Genomic_DNA"/>
</dbReference>
<organism evidence="1 2">
    <name type="scientific">Phytophthora palmivora</name>
    <dbReference type="NCBI Taxonomy" id="4796"/>
    <lineage>
        <taxon>Eukaryota</taxon>
        <taxon>Sar</taxon>
        <taxon>Stramenopiles</taxon>
        <taxon>Oomycota</taxon>
        <taxon>Peronosporomycetes</taxon>
        <taxon>Peronosporales</taxon>
        <taxon>Peronosporaceae</taxon>
        <taxon>Phytophthora</taxon>
    </lineage>
</organism>
<evidence type="ECO:0000313" key="1">
    <source>
        <dbReference type="EMBL" id="POM70210.1"/>
    </source>
</evidence>
<sequence>MRADKTLGVGAKLQTRRMLWHQHKRKLQYQIMCRVHKQLASPDDVYEQHEQRFLGLLQKLLDIRKSLEHYRTTALPHKRKLQYQIMCRVHKQLASPDDVYEQHEQRFLGLLQKLLDIRKSLEHYRTTALPVYCSACAGLGADVWCVVSVDAVGKGADAEKFRHAMCAINETKEAKNHFFNADAVLSGAVRFLDIHINAMKSVQSQISHRKNVKLEFDRG</sequence>
<dbReference type="Proteomes" id="UP000237271">
    <property type="component" value="Unassembled WGS sequence"/>
</dbReference>
<protein>
    <submittedName>
        <fullName evidence="1">Uncharacterized protein</fullName>
    </submittedName>
</protein>
<gene>
    <name evidence="1" type="ORF">PHPALM_13382</name>
</gene>
<dbReference type="OrthoDB" id="165034at2759"/>
<proteinExistence type="predicted"/>